<sequence length="108" mass="12372">MEKTKAKQEFSSTQPIPPSQPSASPPHSNQPLATRFVPVVVHSGGLPLSSSDFVFYRRAFSNSLAPFYTVQRPYCGYQFREDTNHSRTKTDLENADLMKWRPIRSRRL</sequence>
<dbReference type="InterPro" id="IPR054446">
    <property type="entry name" value="CIMIP3-like"/>
</dbReference>
<gene>
    <name evidence="2" type="ORF">WISP_02761</name>
</gene>
<comment type="caution">
    <text evidence="2">The sequence shown here is derived from an EMBL/GenBank/DDBJ whole genome shotgun (WGS) entry which is preliminary data.</text>
</comment>
<evidence type="ECO:0000256" key="1">
    <source>
        <dbReference type="SAM" id="MobiDB-lite"/>
    </source>
</evidence>
<evidence type="ECO:0000313" key="2">
    <source>
        <dbReference type="EMBL" id="KAJ7427917.1"/>
    </source>
</evidence>
<proteinExistence type="predicted"/>
<dbReference type="Pfam" id="PF22581">
    <property type="entry name" value="CIMIP3"/>
    <property type="match status" value="1"/>
</dbReference>
<name>A0ABQ9DUJ6_9PASS</name>
<protein>
    <submittedName>
        <fullName evidence="2">Uncharacterized protein</fullName>
    </submittedName>
</protein>
<feature type="region of interest" description="Disordered" evidence="1">
    <location>
        <begin position="1"/>
        <end position="31"/>
    </location>
</feature>
<dbReference type="Proteomes" id="UP001145742">
    <property type="component" value="Unassembled WGS sequence"/>
</dbReference>
<dbReference type="PANTHER" id="PTHR35444">
    <property type="entry name" value="RIKEN CDNA 1700001C19 GENE"/>
    <property type="match status" value="1"/>
</dbReference>
<dbReference type="PANTHER" id="PTHR35444:SF1">
    <property type="entry name" value="RIKEN CDNA 1700001C19 GENE"/>
    <property type="match status" value="1"/>
</dbReference>
<keyword evidence="3" id="KW-1185">Reference proteome</keyword>
<organism evidence="2 3">
    <name type="scientific">Willisornis vidua</name>
    <name type="common">Xingu scale-backed antbird</name>
    <dbReference type="NCBI Taxonomy" id="1566151"/>
    <lineage>
        <taxon>Eukaryota</taxon>
        <taxon>Metazoa</taxon>
        <taxon>Chordata</taxon>
        <taxon>Craniata</taxon>
        <taxon>Vertebrata</taxon>
        <taxon>Euteleostomi</taxon>
        <taxon>Archelosauria</taxon>
        <taxon>Archosauria</taxon>
        <taxon>Dinosauria</taxon>
        <taxon>Saurischia</taxon>
        <taxon>Theropoda</taxon>
        <taxon>Coelurosauria</taxon>
        <taxon>Aves</taxon>
        <taxon>Neognathae</taxon>
        <taxon>Neoaves</taxon>
        <taxon>Telluraves</taxon>
        <taxon>Australaves</taxon>
        <taxon>Passeriformes</taxon>
        <taxon>Thamnophilidae</taxon>
        <taxon>Willisornis</taxon>
    </lineage>
</organism>
<reference evidence="2" key="1">
    <citation type="submission" date="2019-10" db="EMBL/GenBank/DDBJ databases">
        <authorList>
            <person name="Soares A.E.R."/>
            <person name="Aleixo A."/>
            <person name="Schneider P."/>
            <person name="Miyaki C.Y."/>
            <person name="Schneider M.P."/>
            <person name="Mello C."/>
            <person name="Vasconcelos A.T.R."/>
        </authorList>
    </citation>
    <scope>NUCLEOTIDE SEQUENCE</scope>
    <source>
        <tissue evidence="2">Muscle</tissue>
    </source>
</reference>
<feature type="compositionally biased region" description="Pro residues" evidence="1">
    <location>
        <begin position="15"/>
        <end position="24"/>
    </location>
</feature>
<accession>A0ABQ9DUJ6</accession>
<evidence type="ECO:0000313" key="3">
    <source>
        <dbReference type="Proteomes" id="UP001145742"/>
    </source>
</evidence>
<dbReference type="EMBL" id="WHWB01031782">
    <property type="protein sequence ID" value="KAJ7427917.1"/>
    <property type="molecule type" value="Genomic_DNA"/>
</dbReference>